<proteinExistence type="predicted"/>
<dbReference type="EMBL" id="OV651814">
    <property type="protein sequence ID" value="CAH1106160.1"/>
    <property type="molecule type" value="Genomic_DNA"/>
</dbReference>
<protein>
    <submittedName>
        <fullName evidence="2">Uncharacterized protein</fullName>
    </submittedName>
</protein>
<name>A0A9P0GDU4_9CUCU</name>
<sequence length="331" mass="37756">MNETAIKKLLGEATKKILDELNNTKNELKRVIDSTKPNLLLKIEEQTQRVKKLEAKNLSLKDRIEELDIKSSANNVVVFGIKKTNRELKLNVQELCREVNKVLKVHIKESDVNNVYPLDNNSYSLEDLREVPLIEAQKLNSAPATPNSLRMNEEEQITAAEIEIEKQIFSSSVQVNSEPLFLANNLEGESCKPIENKRNCYDNEDNIHNDGLFAPSEDFMADVFDEEHEPIISQISLSEQLITYYHIIPQLKPMVAAIYCGETKPPIQEFLSQFVDELNYIPENEVKVNEQCKIEVKIKYSLCDTPARNFIKIQSPTNKLVYHKAGGLSVV</sequence>
<evidence type="ECO:0000256" key="1">
    <source>
        <dbReference type="SAM" id="Coils"/>
    </source>
</evidence>
<feature type="coiled-coil region" evidence="1">
    <location>
        <begin position="36"/>
        <end position="70"/>
    </location>
</feature>
<dbReference type="AlphaFoldDB" id="A0A9P0GDU4"/>
<keyword evidence="1" id="KW-0175">Coiled coil</keyword>
<dbReference type="OrthoDB" id="10062362at2759"/>
<keyword evidence="3" id="KW-1185">Reference proteome</keyword>
<gene>
    <name evidence="2" type="ORF">PSYICH_LOCUS7466</name>
</gene>
<reference evidence="2" key="1">
    <citation type="submission" date="2022-01" db="EMBL/GenBank/DDBJ databases">
        <authorList>
            <person name="King R."/>
        </authorList>
    </citation>
    <scope>NUCLEOTIDE SEQUENCE</scope>
</reference>
<accession>A0A9P0GDU4</accession>
<evidence type="ECO:0000313" key="2">
    <source>
        <dbReference type="EMBL" id="CAH1106160.1"/>
    </source>
</evidence>
<evidence type="ECO:0000313" key="3">
    <source>
        <dbReference type="Proteomes" id="UP001153636"/>
    </source>
</evidence>
<organism evidence="2 3">
    <name type="scientific">Psylliodes chrysocephalus</name>
    <dbReference type="NCBI Taxonomy" id="3402493"/>
    <lineage>
        <taxon>Eukaryota</taxon>
        <taxon>Metazoa</taxon>
        <taxon>Ecdysozoa</taxon>
        <taxon>Arthropoda</taxon>
        <taxon>Hexapoda</taxon>
        <taxon>Insecta</taxon>
        <taxon>Pterygota</taxon>
        <taxon>Neoptera</taxon>
        <taxon>Endopterygota</taxon>
        <taxon>Coleoptera</taxon>
        <taxon>Polyphaga</taxon>
        <taxon>Cucujiformia</taxon>
        <taxon>Chrysomeloidea</taxon>
        <taxon>Chrysomelidae</taxon>
        <taxon>Galerucinae</taxon>
        <taxon>Alticini</taxon>
        <taxon>Psylliodes</taxon>
    </lineage>
</organism>
<dbReference type="Proteomes" id="UP001153636">
    <property type="component" value="Chromosome 2"/>
</dbReference>